<feature type="compositionally biased region" description="Polar residues" evidence="1">
    <location>
        <begin position="1"/>
        <end position="31"/>
    </location>
</feature>
<gene>
    <name evidence="2" type="ORF">Ahy_B09g097991</name>
</gene>
<comment type="caution">
    <text evidence="2">The sequence shown here is derived from an EMBL/GenBank/DDBJ whole genome shotgun (WGS) entry which is preliminary data.</text>
</comment>
<dbReference type="AlphaFoldDB" id="A0A444XQX4"/>
<dbReference type="Proteomes" id="UP000289738">
    <property type="component" value="Chromosome B09"/>
</dbReference>
<keyword evidence="3" id="KW-1185">Reference proteome</keyword>
<evidence type="ECO:0000313" key="3">
    <source>
        <dbReference type="Proteomes" id="UP000289738"/>
    </source>
</evidence>
<proteinExistence type="predicted"/>
<evidence type="ECO:0000256" key="1">
    <source>
        <dbReference type="SAM" id="MobiDB-lite"/>
    </source>
</evidence>
<feature type="region of interest" description="Disordered" evidence="1">
    <location>
        <begin position="1"/>
        <end position="50"/>
    </location>
</feature>
<sequence length="215" mass="24662">MAESSNTHSGQNRLPRQRSITPRNLNLSLESPQDEYRHNQEEEHMEQQNLDAGGEGVHAYANFFTPHVGGTVSLHTHVTIPAHVYNYMIDNQTKMQVLITKMMASDQTRYKTPLPPPFNLEEDENTPVTHRELARILKGKGEASEPTWEINSPFGHHILVKSYLKGSAKKYILSFLDDLGVFRNRQELKIKDFSKSLTKRAFTWYAKLKSNIINT</sequence>
<dbReference type="EMBL" id="SDMP01000019">
    <property type="protein sequence ID" value="RYQ91926.1"/>
    <property type="molecule type" value="Genomic_DNA"/>
</dbReference>
<evidence type="ECO:0000313" key="2">
    <source>
        <dbReference type="EMBL" id="RYQ91926.1"/>
    </source>
</evidence>
<name>A0A444XQX4_ARAHY</name>
<reference evidence="2 3" key="1">
    <citation type="submission" date="2019-01" db="EMBL/GenBank/DDBJ databases">
        <title>Sequencing of cultivated peanut Arachis hypogaea provides insights into genome evolution and oil improvement.</title>
        <authorList>
            <person name="Chen X."/>
        </authorList>
    </citation>
    <scope>NUCLEOTIDE SEQUENCE [LARGE SCALE GENOMIC DNA]</scope>
    <source>
        <strain evidence="3">cv. Fuhuasheng</strain>
        <tissue evidence="2">Leaves</tissue>
    </source>
</reference>
<feature type="compositionally biased region" description="Basic and acidic residues" evidence="1">
    <location>
        <begin position="34"/>
        <end position="46"/>
    </location>
</feature>
<organism evidence="2 3">
    <name type="scientific">Arachis hypogaea</name>
    <name type="common">Peanut</name>
    <dbReference type="NCBI Taxonomy" id="3818"/>
    <lineage>
        <taxon>Eukaryota</taxon>
        <taxon>Viridiplantae</taxon>
        <taxon>Streptophyta</taxon>
        <taxon>Embryophyta</taxon>
        <taxon>Tracheophyta</taxon>
        <taxon>Spermatophyta</taxon>
        <taxon>Magnoliopsida</taxon>
        <taxon>eudicotyledons</taxon>
        <taxon>Gunneridae</taxon>
        <taxon>Pentapetalae</taxon>
        <taxon>rosids</taxon>
        <taxon>fabids</taxon>
        <taxon>Fabales</taxon>
        <taxon>Fabaceae</taxon>
        <taxon>Papilionoideae</taxon>
        <taxon>50 kb inversion clade</taxon>
        <taxon>dalbergioids sensu lato</taxon>
        <taxon>Dalbergieae</taxon>
        <taxon>Pterocarpus clade</taxon>
        <taxon>Arachis</taxon>
    </lineage>
</organism>
<accession>A0A444XQX4</accession>
<protein>
    <submittedName>
        <fullName evidence="2">Uncharacterized protein</fullName>
    </submittedName>
</protein>